<sequence length="122" mass="12306">MTLSIDQWVSSVESQLASLTIRMDSLAVDLVTAEEAEPDELPPLLDALDDACDDLLDSLGGVAGSIATLAESAGGEVDSWAEAATARADAAVSAVTSIKERGPVNAVTETAAGGAGCFPRAT</sequence>
<proteinExistence type="predicted"/>
<name>A0ACC3BYN5_PYRYE</name>
<dbReference type="Proteomes" id="UP000798662">
    <property type="component" value="Chromosome 2"/>
</dbReference>
<reference evidence="1" key="1">
    <citation type="submission" date="2019-11" db="EMBL/GenBank/DDBJ databases">
        <title>Nori genome reveals adaptations in red seaweeds to the harsh intertidal environment.</title>
        <authorList>
            <person name="Wang D."/>
            <person name="Mao Y."/>
        </authorList>
    </citation>
    <scope>NUCLEOTIDE SEQUENCE</scope>
    <source>
        <tissue evidence="1">Gametophyte</tissue>
    </source>
</reference>
<organism evidence="1 2">
    <name type="scientific">Pyropia yezoensis</name>
    <name type="common">Susabi-nori</name>
    <name type="synonym">Porphyra yezoensis</name>
    <dbReference type="NCBI Taxonomy" id="2788"/>
    <lineage>
        <taxon>Eukaryota</taxon>
        <taxon>Rhodophyta</taxon>
        <taxon>Bangiophyceae</taxon>
        <taxon>Bangiales</taxon>
        <taxon>Bangiaceae</taxon>
        <taxon>Pyropia</taxon>
    </lineage>
</organism>
<accession>A0ACC3BYN5</accession>
<evidence type="ECO:0000313" key="2">
    <source>
        <dbReference type="Proteomes" id="UP000798662"/>
    </source>
</evidence>
<protein>
    <submittedName>
        <fullName evidence="1">Uncharacterized protein</fullName>
    </submittedName>
</protein>
<evidence type="ECO:0000313" key="1">
    <source>
        <dbReference type="EMBL" id="KAK1863012.1"/>
    </source>
</evidence>
<keyword evidence="2" id="KW-1185">Reference proteome</keyword>
<gene>
    <name evidence="1" type="ORF">I4F81_005577</name>
</gene>
<dbReference type="EMBL" id="CM020619">
    <property type="protein sequence ID" value="KAK1863012.1"/>
    <property type="molecule type" value="Genomic_DNA"/>
</dbReference>
<comment type="caution">
    <text evidence="1">The sequence shown here is derived from an EMBL/GenBank/DDBJ whole genome shotgun (WGS) entry which is preliminary data.</text>
</comment>